<dbReference type="Proteomes" id="UP000468943">
    <property type="component" value="Unassembled WGS sequence"/>
</dbReference>
<accession>A0A6I4SL22</accession>
<sequence>MSAPEADPAPAAATAEPICELHAWPTQGIRSIYSGWFHGGIVDGAVKGRDGYKELPERVLPPEVQVSEMRKMDLAGILNLPGYSVTVHANPLPSRVARSTKGRILRRATPCYAELVVDDVFFQEDLIDGRFLKAILRFRRFDAGAEPIDKFGSYIQRRVKLFPPKEPGQVKAAFDEFTTEFSGAIAEFGRALSNRKTD</sequence>
<organism evidence="1 2">
    <name type="scientific">Pontixanthobacter gangjinensis</name>
    <dbReference type="NCBI Taxonomy" id="1028742"/>
    <lineage>
        <taxon>Bacteria</taxon>
        <taxon>Pseudomonadati</taxon>
        <taxon>Pseudomonadota</taxon>
        <taxon>Alphaproteobacteria</taxon>
        <taxon>Sphingomonadales</taxon>
        <taxon>Erythrobacteraceae</taxon>
        <taxon>Pontixanthobacter</taxon>
    </lineage>
</organism>
<evidence type="ECO:0000313" key="2">
    <source>
        <dbReference type="Proteomes" id="UP000468943"/>
    </source>
</evidence>
<protein>
    <submittedName>
        <fullName evidence="1">Uncharacterized protein</fullName>
    </submittedName>
</protein>
<reference evidence="1 2" key="1">
    <citation type="submission" date="2019-12" db="EMBL/GenBank/DDBJ databases">
        <title>Genomic-based taxomic classification of the family Erythrobacteraceae.</title>
        <authorList>
            <person name="Xu L."/>
        </authorList>
    </citation>
    <scope>NUCLEOTIDE SEQUENCE [LARGE SCALE GENOMIC DNA]</scope>
    <source>
        <strain evidence="1 2">JCM 17802</strain>
    </source>
</reference>
<keyword evidence="2" id="KW-1185">Reference proteome</keyword>
<evidence type="ECO:0000313" key="1">
    <source>
        <dbReference type="EMBL" id="MXO56364.1"/>
    </source>
</evidence>
<comment type="caution">
    <text evidence="1">The sequence shown here is derived from an EMBL/GenBank/DDBJ whole genome shotgun (WGS) entry which is preliminary data.</text>
</comment>
<dbReference type="EMBL" id="WTYS01000001">
    <property type="protein sequence ID" value="MXO56364.1"/>
    <property type="molecule type" value="Genomic_DNA"/>
</dbReference>
<name>A0A6I4SL22_9SPHN</name>
<dbReference type="OrthoDB" id="7506853at2"/>
<dbReference type="AlphaFoldDB" id="A0A6I4SL22"/>
<gene>
    <name evidence="1" type="ORF">GRI36_05665</name>
</gene>
<dbReference type="RefSeq" id="WP_160597572.1">
    <property type="nucleotide sequence ID" value="NZ_WTYS01000001.1"/>
</dbReference>
<proteinExistence type="predicted"/>